<evidence type="ECO:0000256" key="1">
    <source>
        <dbReference type="SAM" id="MobiDB-lite"/>
    </source>
</evidence>
<proteinExistence type="predicted"/>
<comment type="caution">
    <text evidence="2">The sequence shown here is derived from an EMBL/GenBank/DDBJ whole genome shotgun (WGS) entry which is preliminary data.</text>
</comment>
<feature type="compositionally biased region" description="Low complexity" evidence="1">
    <location>
        <begin position="215"/>
        <end position="227"/>
    </location>
</feature>
<evidence type="ECO:0000313" key="2">
    <source>
        <dbReference type="EMBL" id="RUS85527.1"/>
    </source>
</evidence>
<dbReference type="AlphaFoldDB" id="A0A3S1C804"/>
<gene>
    <name evidence="2" type="ORF">EGW08_006735</name>
</gene>
<sequence>MGLAPSINWGSASSTVSLRYDTAQSSLNSSTSSIASAGRGSVDASSFDSLFGGGGLGGGGIGGVGGGGGGNKPSMGMMSASGGPTGVSPMRPSSVMQPQGGGGGANANFMMMGQPRPNMMQNTSAVPMSQWGGGASASASASASSVFPPMAASSASSVPPPGPYFGGGGGGGGGSAVGGSGNLFQSNPSVNWGGSGGPVIGARAMPTGQPGLMMQPQRPQQQQQQQQTPKPLSNQDLDDLLG</sequence>
<organism evidence="2 3">
    <name type="scientific">Elysia chlorotica</name>
    <name type="common">Eastern emerald elysia</name>
    <name type="synonym">Sea slug</name>
    <dbReference type="NCBI Taxonomy" id="188477"/>
    <lineage>
        <taxon>Eukaryota</taxon>
        <taxon>Metazoa</taxon>
        <taxon>Spiralia</taxon>
        <taxon>Lophotrochozoa</taxon>
        <taxon>Mollusca</taxon>
        <taxon>Gastropoda</taxon>
        <taxon>Heterobranchia</taxon>
        <taxon>Euthyneura</taxon>
        <taxon>Panpulmonata</taxon>
        <taxon>Sacoglossa</taxon>
        <taxon>Placobranchoidea</taxon>
        <taxon>Plakobranchidae</taxon>
        <taxon>Elysia</taxon>
    </lineage>
</organism>
<dbReference type="Proteomes" id="UP000271974">
    <property type="component" value="Unassembled WGS sequence"/>
</dbReference>
<protein>
    <submittedName>
        <fullName evidence="2">Uncharacterized protein</fullName>
    </submittedName>
</protein>
<evidence type="ECO:0000313" key="3">
    <source>
        <dbReference type="Proteomes" id="UP000271974"/>
    </source>
</evidence>
<feature type="compositionally biased region" description="Polar residues" evidence="1">
    <location>
        <begin position="182"/>
        <end position="192"/>
    </location>
</feature>
<accession>A0A3S1C804</accession>
<feature type="region of interest" description="Disordered" evidence="1">
    <location>
        <begin position="176"/>
        <end position="242"/>
    </location>
</feature>
<dbReference type="EMBL" id="RQTK01000167">
    <property type="protein sequence ID" value="RUS85527.1"/>
    <property type="molecule type" value="Genomic_DNA"/>
</dbReference>
<reference evidence="2 3" key="1">
    <citation type="submission" date="2019-01" db="EMBL/GenBank/DDBJ databases">
        <title>A draft genome assembly of the solar-powered sea slug Elysia chlorotica.</title>
        <authorList>
            <person name="Cai H."/>
            <person name="Li Q."/>
            <person name="Fang X."/>
            <person name="Li J."/>
            <person name="Curtis N.E."/>
            <person name="Altenburger A."/>
            <person name="Shibata T."/>
            <person name="Feng M."/>
            <person name="Maeda T."/>
            <person name="Schwartz J.A."/>
            <person name="Shigenobu S."/>
            <person name="Lundholm N."/>
            <person name="Nishiyama T."/>
            <person name="Yang H."/>
            <person name="Hasebe M."/>
            <person name="Li S."/>
            <person name="Pierce S.K."/>
            <person name="Wang J."/>
        </authorList>
    </citation>
    <scope>NUCLEOTIDE SEQUENCE [LARGE SCALE GENOMIC DNA]</scope>
    <source>
        <strain evidence="2">EC2010</strain>
        <tissue evidence="2">Whole organism of an adult</tissue>
    </source>
</reference>
<feature type="region of interest" description="Disordered" evidence="1">
    <location>
        <begin position="64"/>
        <end position="87"/>
    </location>
</feature>
<keyword evidence="3" id="KW-1185">Reference proteome</keyword>
<name>A0A3S1C804_ELYCH</name>